<dbReference type="RefSeq" id="WP_155470000.1">
    <property type="nucleotide sequence ID" value="NZ_BMKG01000010.1"/>
</dbReference>
<dbReference type="CDD" id="cd14744">
    <property type="entry name" value="PAAR_CT_2"/>
    <property type="match status" value="1"/>
</dbReference>
<evidence type="ECO:0000313" key="1">
    <source>
        <dbReference type="EMBL" id="GGC02618.1"/>
    </source>
</evidence>
<reference evidence="2 3" key="3">
    <citation type="submission" date="2019-11" db="EMBL/GenBank/DDBJ databases">
        <title>Type strains purchased from KCTC, JCM and DSMZ.</title>
        <authorList>
            <person name="Lu H."/>
        </authorList>
    </citation>
    <scope>NUCLEOTIDE SEQUENCE [LARGE SCALE GENOMIC DNA]</scope>
    <source>
        <strain evidence="2 3">KCTC 52429</strain>
    </source>
</reference>
<organism evidence="2 3">
    <name type="scientific">Pseudoduganella buxea</name>
    <dbReference type="NCBI Taxonomy" id="1949069"/>
    <lineage>
        <taxon>Bacteria</taxon>
        <taxon>Pseudomonadati</taxon>
        <taxon>Pseudomonadota</taxon>
        <taxon>Betaproteobacteria</taxon>
        <taxon>Burkholderiales</taxon>
        <taxon>Oxalobacteraceae</taxon>
        <taxon>Telluria group</taxon>
        <taxon>Pseudoduganella</taxon>
    </lineage>
</organism>
<dbReference type="OrthoDB" id="197187at2"/>
<reference evidence="1" key="4">
    <citation type="submission" date="2024-05" db="EMBL/GenBank/DDBJ databases">
        <authorList>
            <person name="Sun Q."/>
            <person name="Zhou Y."/>
        </authorList>
    </citation>
    <scope>NUCLEOTIDE SEQUENCE</scope>
    <source>
        <strain evidence="1">CGMCC 1.15931</strain>
    </source>
</reference>
<accession>A0A6I3SU48</accession>
<dbReference type="EMBL" id="BMKG01000010">
    <property type="protein sequence ID" value="GGC02618.1"/>
    <property type="molecule type" value="Genomic_DNA"/>
</dbReference>
<evidence type="ECO:0000313" key="3">
    <source>
        <dbReference type="Proteomes" id="UP000430634"/>
    </source>
</evidence>
<reference evidence="1" key="1">
    <citation type="journal article" date="2014" name="Int. J. Syst. Evol. Microbiol.">
        <title>Complete genome of a new Firmicutes species belonging to the dominant human colonic microbiota ('Ruminococcus bicirculans') reveals two chromosomes and a selective capacity to utilize plant glucans.</title>
        <authorList>
            <consortium name="NISC Comparative Sequencing Program"/>
            <person name="Wegmann U."/>
            <person name="Louis P."/>
            <person name="Goesmann A."/>
            <person name="Henrissat B."/>
            <person name="Duncan S.H."/>
            <person name="Flint H.J."/>
        </authorList>
    </citation>
    <scope>NUCLEOTIDE SEQUENCE</scope>
    <source>
        <strain evidence="1">CGMCC 1.15931</strain>
    </source>
</reference>
<name>A0A6I3SU48_9BURK</name>
<dbReference type="Gene3D" id="2.60.200.60">
    <property type="match status" value="1"/>
</dbReference>
<dbReference type="Proteomes" id="UP000622638">
    <property type="component" value="Unassembled WGS sequence"/>
</dbReference>
<dbReference type="Proteomes" id="UP000430634">
    <property type="component" value="Unassembled WGS sequence"/>
</dbReference>
<proteinExistence type="predicted"/>
<dbReference type="EMBL" id="WNKZ01000015">
    <property type="protein sequence ID" value="MTV52678.1"/>
    <property type="molecule type" value="Genomic_DNA"/>
</dbReference>
<gene>
    <name evidence="1" type="ORF">GCM10011572_25690</name>
    <name evidence="2" type="ORF">GM672_08005</name>
</gene>
<dbReference type="InterPro" id="IPR008727">
    <property type="entry name" value="PAAR_motif"/>
</dbReference>
<protein>
    <submittedName>
        <fullName evidence="2">PAAR domain-containing protein</fullName>
    </submittedName>
</protein>
<evidence type="ECO:0000313" key="2">
    <source>
        <dbReference type="EMBL" id="MTV52678.1"/>
    </source>
</evidence>
<evidence type="ECO:0000313" key="4">
    <source>
        <dbReference type="Proteomes" id="UP000622638"/>
    </source>
</evidence>
<keyword evidence="4" id="KW-1185">Reference proteome</keyword>
<comment type="caution">
    <text evidence="2">The sequence shown here is derived from an EMBL/GenBank/DDBJ whole genome shotgun (WGS) entry which is preliminary data.</text>
</comment>
<sequence>MPLKIITVGDKTDHGGTVISGSPNHDIRGRAIARLGDKVACPQVYPGGKPHGVNKIVTAHQSFTVNGVPVAVEGCTTECGCKLIGSKPADVG</sequence>
<dbReference type="Pfam" id="PF05488">
    <property type="entry name" value="PAAR_motif"/>
    <property type="match status" value="1"/>
</dbReference>
<reference evidence="4" key="2">
    <citation type="journal article" date="2019" name="Int. J. Syst. Evol. Microbiol.">
        <title>The Global Catalogue of Microorganisms (GCM) 10K type strain sequencing project: providing services to taxonomists for standard genome sequencing and annotation.</title>
        <authorList>
            <consortium name="The Broad Institute Genomics Platform"/>
            <consortium name="The Broad Institute Genome Sequencing Center for Infectious Disease"/>
            <person name="Wu L."/>
            <person name="Ma J."/>
        </authorList>
    </citation>
    <scope>NUCLEOTIDE SEQUENCE [LARGE SCALE GENOMIC DNA]</scope>
    <source>
        <strain evidence="4">CGMCC 1.15931</strain>
    </source>
</reference>
<dbReference type="AlphaFoldDB" id="A0A6I3SU48"/>